<dbReference type="InParanoid" id="A0A2K3DK12"/>
<name>A0A2K3DK12_CHLRE</name>
<keyword evidence="6" id="KW-1185">Reference proteome</keyword>
<dbReference type="OrthoDB" id="527931at2759"/>
<dbReference type="PANTHER" id="PTHR13037">
    <property type="entry name" value="FORMIN"/>
    <property type="match status" value="1"/>
</dbReference>
<evidence type="ECO:0000256" key="3">
    <source>
        <dbReference type="SAM" id="SignalP"/>
    </source>
</evidence>
<reference evidence="5 6" key="1">
    <citation type="journal article" date="2007" name="Science">
        <title>The Chlamydomonas genome reveals the evolution of key animal and plant functions.</title>
        <authorList>
            <person name="Merchant S.S."/>
            <person name="Prochnik S.E."/>
            <person name="Vallon O."/>
            <person name="Harris E.H."/>
            <person name="Karpowicz S.J."/>
            <person name="Witman G.B."/>
            <person name="Terry A."/>
            <person name="Salamov A."/>
            <person name="Fritz-Laylin L.K."/>
            <person name="Marechal-Drouard L."/>
            <person name="Marshall W.F."/>
            <person name="Qu L.H."/>
            <person name="Nelson D.R."/>
            <person name="Sanderfoot A.A."/>
            <person name="Spalding M.H."/>
            <person name="Kapitonov V.V."/>
            <person name="Ren Q."/>
            <person name="Ferris P."/>
            <person name="Lindquist E."/>
            <person name="Shapiro H."/>
            <person name="Lucas S.M."/>
            <person name="Grimwood J."/>
            <person name="Schmutz J."/>
            <person name="Cardol P."/>
            <person name="Cerutti H."/>
            <person name="Chanfreau G."/>
            <person name="Chen C.L."/>
            <person name="Cognat V."/>
            <person name="Croft M.T."/>
            <person name="Dent R."/>
            <person name="Dutcher S."/>
            <person name="Fernandez E."/>
            <person name="Fukuzawa H."/>
            <person name="Gonzalez-Ballester D."/>
            <person name="Gonzalez-Halphen D."/>
            <person name="Hallmann A."/>
            <person name="Hanikenne M."/>
            <person name="Hippler M."/>
            <person name="Inwood W."/>
            <person name="Jabbari K."/>
            <person name="Kalanon M."/>
            <person name="Kuras R."/>
            <person name="Lefebvre P.A."/>
            <person name="Lemaire S.D."/>
            <person name="Lobanov A.V."/>
            <person name="Lohr M."/>
            <person name="Manuell A."/>
            <person name="Meier I."/>
            <person name="Mets L."/>
            <person name="Mittag M."/>
            <person name="Mittelmeier T."/>
            <person name="Moroney J.V."/>
            <person name="Moseley J."/>
            <person name="Napoli C."/>
            <person name="Nedelcu A.M."/>
            <person name="Niyogi K."/>
            <person name="Novoselov S.V."/>
            <person name="Paulsen I.T."/>
            <person name="Pazour G."/>
            <person name="Purton S."/>
            <person name="Ral J.P."/>
            <person name="Riano-Pachon D.M."/>
            <person name="Riekhof W."/>
            <person name="Rymarquis L."/>
            <person name="Schroda M."/>
            <person name="Stern D."/>
            <person name="Umen J."/>
            <person name="Willows R."/>
            <person name="Wilson N."/>
            <person name="Zimmer S.L."/>
            <person name="Allmer J."/>
            <person name="Balk J."/>
            <person name="Bisova K."/>
            <person name="Chen C.J."/>
            <person name="Elias M."/>
            <person name="Gendler K."/>
            <person name="Hauser C."/>
            <person name="Lamb M.R."/>
            <person name="Ledford H."/>
            <person name="Long J.C."/>
            <person name="Minagawa J."/>
            <person name="Page M.D."/>
            <person name="Pan J."/>
            <person name="Pootakham W."/>
            <person name="Roje S."/>
            <person name="Rose A."/>
            <person name="Stahlberg E."/>
            <person name="Terauchi A.M."/>
            <person name="Yang P."/>
            <person name="Ball S."/>
            <person name="Bowler C."/>
            <person name="Dieckmann C.L."/>
            <person name="Gladyshev V.N."/>
            <person name="Green P."/>
            <person name="Jorgensen R."/>
            <person name="Mayfield S."/>
            <person name="Mueller-Roeber B."/>
            <person name="Rajamani S."/>
            <person name="Sayre R.T."/>
            <person name="Brokstein P."/>
            <person name="Dubchak I."/>
            <person name="Goodstein D."/>
            <person name="Hornick L."/>
            <person name="Huang Y.W."/>
            <person name="Jhaveri J."/>
            <person name="Luo Y."/>
            <person name="Martinez D."/>
            <person name="Ngau W.C."/>
            <person name="Otillar B."/>
            <person name="Poliakov A."/>
            <person name="Porter A."/>
            <person name="Szajkowski L."/>
            <person name="Werner G."/>
            <person name="Zhou K."/>
            <person name="Grigoriev I.V."/>
            <person name="Rokhsar D.S."/>
            <person name="Grossman A.R."/>
        </authorList>
    </citation>
    <scope>NUCLEOTIDE SEQUENCE [LARGE SCALE GENOMIC DNA]</scope>
    <source>
        <strain evidence="6">CC-503</strain>
    </source>
</reference>
<dbReference type="GO" id="GO:0005886">
    <property type="term" value="C:plasma membrane"/>
    <property type="evidence" value="ECO:0000318"/>
    <property type="project" value="GO_Central"/>
</dbReference>
<dbReference type="GO" id="GO:0004888">
    <property type="term" value="F:transmembrane signaling receptor activity"/>
    <property type="evidence" value="ECO:0000318"/>
    <property type="project" value="GO_Central"/>
</dbReference>
<dbReference type="Pfam" id="PF05548">
    <property type="entry name" value="Peptidase_M11"/>
    <property type="match status" value="1"/>
</dbReference>
<dbReference type="InterPro" id="IPR008752">
    <property type="entry name" value="Peptidase_M11"/>
</dbReference>
<organism evidence="5 6">
    <name type="scientific">Chlamydomonas reinhardtii</name>
    <name type="common">Chlamydomonas smithii</name>
    <dbReference type="NCBI Taxonomy" id="3055"/>
    <lineage>
        <taxon>Eukaryota</taxon>
        <taxon>Viridiplantae</taxon>
        <taxon>Chlorophyta</taxon>
        <taxon>core chlorophytes</taxon>
        <taxon>Chlorophyceae</taxon>
        <taxon>CS clade</taxon>
        <taxon>Chlamydomonadales</taxon>
        <taxon>Chlamydomonadaceae</taxon>
        <taxon>Chlamydomonas</taxon>
    </lineage>
</organism>
<proteinExistence type="predicted"/>
<dbReference type="AlphaFoldDB" id="A0A2K3DK12"/>
<dbReference type="Proteomes" id="UP000006906">
    <property type="component" value="Chromosome 7"/>
</dbReference>
<feature type="domain" description="Peptidase M11 gametolysin" evidence="4">
    <location>
        <begin position="355"/>
        <end position="697"/>
    </location>
</feature>
<dbReference type="KEGG" id="cre:CHLRE_07g333400v5"/>
<evidence type="ECO:0000256" key="1">
    <source>
        <dbReference type="ARBA" id="ARBA00022581"/>
    </source>
</evidence>
<feature type="chain" id="PRO_5014330461" description="Peptidase M11 gametolysin domain-containing protein" evidence="3">
    <location>
        <begin position="27"/>
        <end position="826"/>
    </location>
</feature>
<accession>A0A2K3DK12</accession>
<dbReference type="PRINTS" id="PR01217">
    <property type="entry name" value="PRICHEXTENSN"/>
</dbReference>
<dbReference type="ExpressionAtlas" id="A0A2K3DK12">
    <property type="expression patterns" value="differential"/>
</dbReference>
<dbReference type="EMBL" id="CM008968">
    <property type="protein sequence ID" value="PNW80877.1"/>
    <property type="molecule type" value="Genomic_DNA"/>
</dbReference>
<dbReference type="GO" id="GO:0007165">
    <property type="term" value="P:signal transduction"/>
    <property type="evidence" value="ECO:0000318"/>
    <property type="project" value="GO_Central"/>
</dbReference>
<gene>
    <name evidence="5" type="ORF">CHLRE_07g333400v5</name>
</gene>
<feature type="region of interest" description="Disordered" evidence="2">
    <location>
        <begin position="106"/>
        <end position="199"/>
    </location>
</feature>
<evidence type="ECO:0000259" key="4">
    <source>
        <dbReference type="Pfam" id="PF05548"/>
    </source>
</evidence>
<evidence type="ECO:0000313" key="6">
    <source>
        <dbReference type="Proteomes" id="UP000006906"/>
    </source>
</evidence>
<dbReference type="PANTHER" id="PTHR13037:SF24">
    <property type="entry name" value="POLYCOMB PROTEIN PCL-RELATED"/>
    <property type="match status" value="1"/>
</dbReference>
<feature type="compositionally biased region" description="Pro residues" evidence="2">
    <location>
        <begin position="114"/>
        <end position="194"/>
    </location>
</feature>
<evidence type="ECO:0000313" key="5">
    <source>
        <dbReference type="EMBL" id="PNW80877.1"/>
    </source>
</evidence>
<keyword evidence="3" id="KW-0732">Signal</keyword>
<keyword evidence="1" id="KW-0945">Host-virus interaction</keyword>
<dbReference type="RefSeq" id="XP_042922793.1">
    <property type="nucleotide sequence ID" value="XM_043064225.1"/>
</dbReference>
<feature type="signal peptide" evidence="3">
    <location>
        <begin position="1"/>
        <end position="26"/>
    </location>
</feature>
<protein>
    <recommendedName>
        <fullName evidence="4">Peptidase M11 gametolysin domain-containing protein</fullName>
    </recommendedName>
</protein>
<dbReference type="Gramene" id="PNW80877">
    <property type="protein sequence ID" value="PNW80877"/>
    <property type="gene ID" value="CHLRE_07g333400v5"/>
</dbReference>
<evidence type="ECO:0000256" key="2">
    <source>
        <dbReference type="SAM" id="MobiDB-lite"/>
    </source>
</evidence>
<dbReference type="GeneID" id="5716725"/>
<sequence length="826" mass="88880">MLLRSLNVLLCLALLGLQSRSNGARAASDDQRPCPFASWRAVIGVLSASTSCRGCDFDAAECVLRCKRCAFGWPAEVDLRTCPTHGTLRINLTPLGLVCTTKGVKVSNSTRVSSPPPPLRPPSPPLSRPPPSPSPLPPVVASQPPFPPPPPPSPRPPLPPSPRPSPPLLPPPPVQSLPPSPPPPSQAPPSPAPSPALVFGPSPPITEVFATIAQAEVAIAYGHMRPADDAWSGSAADEAAETDVIALVQRVDNSTDFVQETDADPADPSLDLRTGDVVDVTVTQAVDPSTPIRRRVLLEAAAGTRRSLQDLSSGIVTPGGRGRLSITSFKKTSSNGGKDFIVGDQPYNLTSLTFLMHMCGKNLTYTRDTVNRMFFNRFATTNNYTLQRHHEVCSYNKLRFPPDTNLVFGPVSVPCSGTVAVTSNTDNRLTGVQYNYDFSTRCGNDERYGLWELAKRWLQTNQPSIYANIRFYKRKLLLMSEAPACGFRGMANSGCGSSHCISWIRSTPSLTDDIWSKQGLPDATTIFQELGHNIGLNHAGRLYPAAGSDGSSFTVGAYDDMTDPMGGGYPDASRMTAGPVCLSAPQAYKAGWASPVAGDDTGVLPGDFELWDMDEGVNYYFSLPSMHLGDKNLIRIRMSAAFSLTANAAPNNRLLQQAYFISLRQRQSTRGSFDHALRPAFDSRVAVHEYNGTASAKTDNPLVVTGLRQLLTAGIPTTTQVFGSAAFNISRVWTSPALPSKYSDPNIKGGWLTVGVERFTTATGIARVRLCRTTRTLATITVEDCTAGDFDYNCDGLPDSQQDFCDNLINGAGSVRRRELIAAAEL</sequence>